<proteinExistence type="predicted"/>
<protein>
    <recommendedName>
        <fullName evidence="3">Tc1-like transposase DDE domain-containing protein</fullName>
    </recommendedName>
</protein>
<dbReference type="Proteomes" id="UP000324222">
    <property type="component" value="Unassembled WGS sequence"/>
</dbReference>
<accession>A0A5B7GR51</accession>
<dbReference type="EMBL" id="VSRR010016752">
    <property type="protein sequence ID" value="MPC59657.1"/>
    <property type="molecule type" value="Genomic_DNA"/>
</dbReference>
<dbReference type="PANTHER" id="PTHR33939:SF1">
    <property type="entry name" value="DUF4371 DOMAIN-CONTAINING PROTEIN"/>
    <property type="match status" value="1"/>
</dbReference>
<evidence type="ECO:0000313" key="2">
    <source>
        <dbReference type="Proteomes" id="UP000324222"/>
    </source>
</evidence>
<reference evidence="1 2" key="1">
    <citation type="submission" date="2019-05" db="EMBL/GenBank/DDBJ databases">
        <title>Another draft genome of Portunus trituberculatus and its Hox gene families provides insights of decapod evolution.</title>
        <authorList>
            <person name="Jeong J.-H."/>
            <person name="Song I."/>
            <person name="Kim S."/>
            <person name="Choi T."/>
            <person name="Kim D."/>
            <person name="Ryu S."/>
            <person name="Kim W."/>
        </authorList>
    </citation>
    <scope>NUCLEOTIDE SEQUENCE [LARGE SCALE GENOMIC DNA]</scope>
    <source>
        <tissue evidence="1">Muscle</tissue>
    </source>
</reference>
<dbReference type="OrthoDB" id="6345052at2759"/>
<evidence type="ECO:0000313" key="1">
    <source>
        <dbReference type="EMBL" id="MPC59657.1"/>
    </source>
</evidence>
<gene>
    <name evidence="1" type="ORF">E2C01_053681</name>
</gene>
<sequence length="139" mass="15862">MGFRKHQEEGRLVVYVDETWFTIRMHHSKEWVDTTQLNTSVIFSRQVPPGEGERYVVVAGGTEEGFIDESFLYYPAKNTTADYHGGMNSTLFIRWLISQVLPALAEPSVLVLENAPYHSQLIEETRCPTTATRKAEIVK</sequence>
<comment type="caution">
    <text evidence="1">The sequence shown here is derived from an EMBL/GenBank/DDBJ whole genome shotgun (WGS) entry which is preliminary data.</text>
</comment>
<dbReference type="GO" id="GO:0003676">
    <property type="term" value="F:nucleic acid binding"/>
    <property type="evidence" value="ECO:0007669"/>
    <property type="project" value="InterPro"/>
</dbReference>
<name>A0A5B7GR51_PORTR</name>
<keyword evidence="2" id="KW-1185">Reference proteome</keyword>
<organism evidence="1 2">
    <name type="scientific">Portunus trituberculatus</name>
    <name type="common">Swimming crab</name>
    <name type="synonym">Neptunus trituberculatus</name>
    <dbReference type="NCBI Taxonomy" id="210409"/>
    <lineage>
        <taxon>Eukaryota</taxon>
        <taxon>Metazoa</taxon>
        <taxon>Ecdysozoa</taxon>
        <taxon>Arthropoda</taxon>
        <taxon>Crustacea</taxon>
        <taxon>Multicrustacea</taxon>
        <taxon>Malacostraca</taxon>
        <taxon>Eumalacostraca</taxon>
        <taxon>Eucarida</taxon>
        <taxon>Decapoda</taxon>
        <taxon>Pleocyemata</taxon>
        <taxon>Brachyura</taxon>
        <taxon>Eubrachyura</taxon>
        <taxon>Portunoidea</taxon>
        <taxon>Portunidae</taxon>
        <taxon>Portuninae</taxon>
        <taxon>Portunus</taxon>
    </lineage>
</organism>
<dbReference type="Gene3D" id="3.30.420.10">
    <property type="entry name" value="Ribonuclease H-like superfamily/Ribonuclease H"/>
    <property type="match status" value="1"/>
</dbReference>
<dbReference type="AlphaFoldDB" id="A0A5B7GR51"/>
<dbReference type="InterPro" id="IPR036397">
    <property type="entry name" value="RNaseH_sf"/>
</dbReference>
<dbReference type="PANTHER" id="PTHR33939">
    <property type="entry name" value="PROTEIN CBG22215"/>
    <property type="match status" value="1"/>
</dbReference>
<evidence type="ECO:0008006" key="3">
    <source>
        <dbReference type="Google" id="ProtNLM"/>
    </source>
</evidence>